<dbReference type="GO" id="GO:0000257">
    <property type="term" value="F:nitrilase activity"/>
    <property type="evidence" value="ECO:0007669"/>
    <property type="project" value="UniProtKB-EC"/>
</dbReference>
<sequence length="267" mass="29307">MNNIKVAAIQMVSSTHPDENLETMKNLVRSAAKLQADWVLLPEYWPLMGKQDSDKLAVAEPLGCGPFQQALSELAHECGVVLFGGTVPLKSRELDKVLNTMLVFDADGERLSCYDKMHLFGYSGLGERYAEADTILAGQSVPSLRVDGWGVAQGVCYDVRFPEFFRAQLPFDVLMLPAAFTYTTGLAHWELLLRARAVENQCYVVAAAQGGLHESGRKTFGHTMIVDPWGEVLNVLGEGEGIVTAELDVGRLKSVRARLPALSHKML</sequence>
<accession>A0A448D510</accession>
<evidence type="ECO:0000256" key="1">
    <source>
        <dbReference type="ARBA" id="ARBA00010613"/>
    </source>
</evidence>
<dbReference type="PANTHER" id="PTHR23088">
    <property type="entry name" value="NITRILASE-RELATED"/>
    <property type="match status" value="1"/>
</dbReference>
<dbReference type="PANTHER" id="PTHR23088:SF27">
    <property type="entry name" value="DEAMINATED GLUTATHIONE AMIDASE"/>
    <property type="match status" value="1"/>
</dbReference>
<dbReference type="PROSITE" id="PS01227">
    <property type="entry name" value="UPF0012"/>
    <property type="match status" value="1"/>
</dbReference>
<dbReference type="KEGG" id="nci:NCTC10296_00073"/>
<dbReference type="STRING" id="493.BWD07_07785"/>
<dbReference type="InterPro" id="IPR036526">
    <property type="entry name" value="C-N_Hydrolase_sf"/>
</dbReference>
<protein>
    <submittedName>
        <fullName evidence="4">Putative nitrilase</fullName>
        <ecNumber evidence="4">3.5.1.100</ecNumber>
        <ecNumber evidence="4">3.5.5.1</ecNumber>
    </submittedName>
</protein>
<dbReference type="GO" id="GO:0016811">
    <property type="term" value="F:hydrolase activity, acting on carbon-nitrogen (but not peptide) bonds, in linear amides"/>
    <property type="evidence" value="ECO:0007669"/>
    <property type="project" value="InterPro"/>
</dbReference>
<keyword evidence="2 4" id="KW-0378">Hydrolase</keyword>
<evidence type="ECO:0000259" key="3">
    <source>
        <dbReference type="PROSITE" id="PS50263"/>
    </source>
</evidence>
<dbReference type="Proteomes" id="UP000279284">
    <property type="component" value="Chromosome"/>
</dbReference>
<dbReference type="InterPro" id="IPR045254">
    <property type="entry name" value="Nit1/2_C-N_Hydrolase"/>
</dbReference>
<dbReference type="EC" id="3.5.5.1" evidence="4"/>
<dbReference type="EC" id="3.5.1.100" evidence="4"/>
<dbReference type="Pfam" id="PF00795">
    <property type="entry name" value="CN_hydrolase"/>
    <property type="match status" value="1"/>
</dbReference>
<dbReference type="RefSeq" id="WP_085416796.1">
    <property type="nucleotide sequence ID" value="NZ_CAUJPY010000014.1"/>
</dbReference>
<dbReference type="InterPro" id="IPR003010">
    <property type="entry name" value="C-N_Hydrolase"/>
</dbReference>
<dbReference type="EMBL" id="LR134313">
    <property type="protein sequence ID" value="VEE98909.1"/>
    <property type="molecule type" value="Genomic_DNA"/>
</dbReference>
<gene>
    <name evidence="4" type="primary">ramA</name>
    <name evidence="4" type="ORF">NCTC10296_00073</name>
</gene>
<proteinExistence type="inferred from homology"/>
<feature type="domain" description="CN hydrolase" evidence="3">
    <location>
        <begin position="4"/>
        <end position="249"/>
    </location>
</feature>
<name>A0A448D510_9NEIS</name>
<evidence type="ECO:0000313" key="5">
    <source>
        <dbReference type="Proteomes" id="UP000279284"/>
    </source>
</evidence>
<evidence type="ECO:0000256" key="2">
    <source>
        <dbReference type="ARBA" id="ARBA00022801"/>
    </source>
</evidence>
<keyword evidence="5" id="KW-1185">Reference proteome</keyword>
<dbReference type="CDD" id="cd07572">
    <property type="entry name" value="nit"/>
    <property type="match status" value="1"/>
</dbReference>
<dbReference type="PROSITE" id="PS50263">
    <property type="entry name" value="CN_HYDROLASE"/>
    <property type="match status" value="1"/>
</dbReference>
<comment type="similarity">
    <text evidence="1">Belongs to the carbon-nitrogen hydrolase superfamily. NIT1/NIT2 family.</text>
</comment>
<organism evidence="4 5">
    <name type="scientific">Neisseria canis</name>
    <dbReference type="NCBI Taxonomy" id="493"/>
    <lineage>
        <taxon>Bacteria</taxon>
        <taxon>Pseudomonadati</taxon>
        <taxon>Pseudomonadota</taxon>
        <taxon>Betaproteobacteria</taxon>
        <taxon>Neisseriales</taxon>
        <taxon>Neisseriaceae</taxon>
        <taxon>Neisseria</taxon>
    </lineage>
</organism>
<dbReference type="InterPro" id="IPR001110">
    <property type="entry name" value="UPF0012_CS"/>
</dbReference>
<dbReference type="Gene3D" id="3.60.110.10">
    <property type="entry name" value="Carbon-nitrogen hydrolase"/>
    <property type="match status" value="1"/>
</dbReference>
<dbReference type="OrthoDB" id="9811121at2"/>
<dbReference type="AlphaFoldDB" id="A0A448D510"/>
<dbReference type="SUPFAM" id="SSF56317">
    <property type="entry name" value="Carbon-nitrogen hydrolase"/>
    <property type="match status" value="1"/>
</dbReference>
<reference evidence="4 5" key="1">
    <citation type="submission" date="2018-12" db="EMBL/GenBank/DDBJ databases">
        <authorList>
            <consortium name="Pathogen Informatics"/>
        </authorList>
    </citation>
    <scope>NUCLEOTIDE SEQUENCE [LARGE SCALE GENOMIC DNA]</scope>
    <source>
        <strain evidence="4 5">NCTC10296</strain>
    </source>
</reference>
<evidence type="ECO:0000313" key="4">
    <source>
        <dbReference type="EMBL" id="VEE98909.1"/>
    </source>
</evidence>